<reference evidence="2" key="1">
    <citation type="submission" date="2019-12" db="EMBL/GenBank/DDBJ databases">
        <title>Genome sequencing and annotation of Brassica cretica.</title>
        <authorList>
            <person name="Studholme D.J."/>
            <person name="Sarris P.F."/>
        </authorList>
    </citation>
    <scope>NUCLEOTIDE SEQUENCE</scope>
    <source>
        <strain evidence="2">PFS-001/15</strain>
        <tissue evidence="2">Leaf</tissue>
    </source>
</reference>
<dbReference type="Proteomes" id="UP000712281">
    <property type="component" value="Unassembled WGS sequence"/>
</dbReference>
<evidence type="ECO:0000256" key="1">
    <source>
        <dbReference type="SAM" id="MobiDB-lite"/>
    </source>
</evidence>
<sequence>MADVFMSDDNISEAHPPTQHSLNGDGDFGSENNPASPNGNDDDALFASDVSGAGQSSIHSICLNAIHLEEEKEKKEKEMRNQIIAEADAFR</sequence>
<proteinExistence type="predicted"/>
<evidence type="ECO:0000313" key="2">
    <source>
        <dbReference type="EMBL" id="KAF2553509.1"/>
    </source>
</evidence>
<feature type="compositionally biased region" description="Polar residues" evidence="1">
    <location>
        <begin position="30"/>
        <end position="39"/>
    </location>
</feature>
<dbReference type="AlphaFoldDB" id="A0A8S9H6I3"/>
<accession>A0A8S9H6I3</accession>
<organism evidence="2 3">
    <name type="scientific">Brassica cretica</name>
    <name type="common">Mustard</name>
    <dbReference type="NCBI Taxonomy" id="69181"/>
    <lineage>
        <taxon>Eukaryota</taxon>
        <taxon>Viridiplantae</taxon>
        <taxon>Streptophyta</taxon>
        <taxon>Embryophyta</taxon>
        <taxon>Tracheophyta</taxon>
        <taxon>Spermatophyta</taxon>
        <taxon>Magnoliopsida</taxon>
        <taxon>eudicotyledons</taxon>
        <taxon>Gunneridae</taxon>
        <taxon>Pentapetalae</taxon>
        <taxon>rosids</taxon>
        <taxon>malvids</taxon>
        <taxon>Brassicales</taxon>
        <taxon>Brassicaceae</taxon>
        <taxon>Brassiceae</taxon>
        <taxon>Brassica</taxon>
    </lineage>
</organism>
<dbReference type="EMBL" id="QGKW02001988">
    <property type="protein sequence ID" value="KAF2553509.1"/>
    <property type="molecule type" value="Genomic_DNA"/>
</dbReference>
<comment type="caution">
    <text evidence="2">The sequence shown here is derived from an EMBL/GenBank/DDBJ whole genome shotgun (WGS) entry which is preliminary data.</text>
</comment>
<name>A0A8S9H6I3_BRACR</name>
<evidence type="ECO:0000313" key="3">
    <source>
        <dbReference type="Proteomes" id="UP000712281"/>
    </source>
</evidence>
<dbReference type="OrthoDB" id="10438311at2759"/>
<protein>
    <recommendedName>
        <fullName evidence="4">Clathrin light chain</fullName>
    </recommendedName>
</protein>
<gene>
    <name evidence="2" type="ORF">F2Q68_00033351</name>
</gene>
<evidence type="ECO:0008006" key="4">
    <source>
        <dbReference type="Google" id="ProtNLM"/>
    </source>
</evidence>
<feature type="region of interest" description="Disordered" evidence="1">
    <location>
        <begin position="1"/>
        <end position="51"/>
    </location>
</feature>